<name>A0ABU8V1Z4_9NEIS</name>
<dbReference type="PANTHER" id="PTHR21485">
    <property type="entry name" value="HAD SUPERFAMILY MEMBERS CMAS AND KDSC"/>
    <property type="match status" value="1"/>
</dbReference>
<organism evidence="1 2">
    <name type="scientific">Chromobacterium amazonense</name>
    <dbReference type="NCBI Taxonomy" id="1382803"/>
    <lineage>
        <taxon>Bacteria</taxon>
        <taxon>Pseudomonadati</taxon>
        <taxon>Pseudomonadota</taxon>
        <taxon>Betaproteobacteria</taxon>
        <taxon>Neisseriales</taxon>
        <taxon>Chromobacteriaceae</taxon>
        <taxon>Chromobacterium</taxon>
    </lineage>
</organism>
<reference evidence="1 2" key="1">
    <citation type="submission" date="2023-12" db="EMBL/GenBank/DDBJ databases">
        <title>Evaluation and characterization of a potential secondary metabolite violacein from indigenous Chromobacterium amazonense SAM215.</title>
        <authorList>
            <person name="Tarafdar M.R."/>
            <person name="Abedin S.M."/>
            <person name="Atiqua A."/>
            <person name="Saha A."/>
            <person name="Khan S.N."/>
        </authorList>
    </citation>
    <scope>NUCLEOTIDE SEQUENCE [LARGE SCALE GENOMIC DNA]</scope>
    <source>
        <strain evidence="1 2">SAM215</strain>
    </source>
</reference>
<keyword evidence="1" id="KW-0808">Transferase</keyword>
<dbReference type="EMBL" id="JAVFJF020000015">
    <property type="protein sequence ID" value="MEJ8674902.1"/>
    <property type="molecule type" value="Genomic_DNA"/>
</dbReference>
<dbReference type="Proteomes" id="UP001224516">
    <property type="component" value="Unassembled WGS sequence"/>
</dbReference>
<dbReference type="InterPro" id="IPR029044">
    <property type="entry name" value="Nucleotide-diphossugar_trans"/>
</dbReference>
<gene>
    <name evidence="1" type="ORF">QCL97_009215</name>
</gene>
<dbReference type="Gene3D" id="3.90.550.10">
    <property type="entry name" value="Spore Coat Polysaccharide Biosynthesis Protein SpsA, Chain A"/>
    <property type="match status" value="1"/>
</dbReference>
<accession>A0ABU8V1Z4</accession>
<keyword evidence="1" id="KW-0548">Nucleotidyltransferase</keyword>
<comment type="caution">
    <text evidence="1">The sequence shown here is derived from an EMBL/GenBank/DDBJ whole genome shotgun (WGS) entry which is preliminary data.</text>
</comment>
<dbReference type="Pfam" id="PF02348">
    <property type="entry name" value="CTP_transf_3"/>
    <property type="match status" value="1"/>
</dbReference>
<dbReference type="RefSeq" id="WP_307913553.1">
    <property type="nucleotide sequence ID" value="NZ_JAVFJF020000015.1"/>
</dbReference>
<dbReference type="InterPro" id="IPR003329">
    <property type="entry name" value="Cytidylyl_trans"/>
</dbReference>
<dbReference type="CDD" id="cd02513">
    <property type="entry name" value="CMP-NeuAc_Synthase"/>
    <property type="match status" value="1"/>
</dbReference>
<evidence type="ECO:0000313" key="1">
    <source>
        <dbReference type="EMBL" id="MEJ8674902.1"/>
    </source>
</evidence>
<evidence type="ECO:0000313" key="2">
    <source>
        <dbReference type="Proteomes" id="UP001224516"/>
    </source>
</evidence>
<dbReference type="InterPro" id="IPR050793">
    <property type="entry name" value="CMP-NeuNAc_synthase"/>
</dbReference>
<dbReference type="PANTHER" id="PTHR21485:SF6">
    <property type="entry name" value="N-ACYLNEURAMINATE CYTIDYLYLTRANSFERASE-RELATED"/>
    <property type="match status" value="1"/>
</dbReference>
<dbReference type="GO" id="GO:0016779">
    <property type="term" value="F:nucleotidyltransferase activity"/>
    <property type="evidence" value="ECO:0007669"/>
    <property type="project" value="UniProtKB-KW"/>
</dbReference>
<dbReference type="EC" id="2.7.7.-" evidence="1"/>
<keyword evidence="2" id="KW-1185">Reference proteome</keyword>
<dbReference type="SUPFAM" id="SSF53448">
    <property type="entry name" value="Nucleotide-diphospho-sugar transferases"/>
    <property type="match status" value="1"/>
</dbReference>
<proteinExistence type="predicted"/>
<sequence>MISGRSVLGLITARGGSKGIPGKNLLPIGGKPLIQWTIDAARASNYIDRLILSSDDIEIMEAAATGGCEVPFQRDAYLSDDTASSIDVVVDALQRVPGYDIVVLLQPTSPLRSTLDINGVLERLVSSDASACVTVCAAENHPYWTFRTDKNGYLLRYVDQSSTLPTRRQDLPEAWCLNGAVYAAYSRWLLENRSFLGTQTIAHPMPPERALDIDTPADVERLIAALQQRP</sequence>
<protein>
    <submittedName>
        <fullName evidence="1">Acylneuraminate cytidylyltransferase family protein</fullName>
        <ecNumber evidence="1">2.7.7.-</ecNumber>
    </submittedName>
</protein>